<name>A0AAV4RHJ0_CAEEX</name>
<comment type="caution">
    <text evidence="2">The sequence shown here is derived from an EMBL/GenBank/DDBJ whole genome shotgun (WGS) entry which is preliminary data.</text>
</comment>
<evidence type="ECO:0000313" key="2">
    <source>
        <dbReference type="EMBL" id="GIY21388.1"/>
    </source>
</evidence>
<sequence>MSNITKRKEKREKSLNQVDNPSDVLLVYKTESPSPPPSSLLCSARCDLDVTSEADCRKVSGLQQRSESAKPFEMSPLTKSKQQNELPRARNASEQCQLPLSHVLLSSLLTTRVQNAALQKQMARARRIGGTAQKTVFR</sequence>
<proteinExistence type="predicted"/>
<organism evidence="2 3">
    <name type="scientific">Caerostris extrusa</name>
    <name type="common">Bark spider</name>
    <name type="synonym">Caerostris bankana</name>
    <dbReference type="NCBI Taxonomy" id="172846"/>
    <lineage>
        <taxon>Eukaryota</taxon>
        <taxon>Metazoa</taxon>
        <taxon>Ecdysozoa</taxon>
        <taxon>Arthropoda</taxon>
        <taxon>Chelicerata</taxon>
        <taxon>Arachnida</taxon>
        <taxon>Araneae</taxon>
        <taxon>Araneomorphae</taxon>
        <taxon>Entelegynae</taxon>
        <taxon>Araneoidea</taxon>
        <taxon>Araneidae</taxon>
        <taxon>Caerostris</taxon>
    </lineage>
</organism>
<evidence type="ECO:0000256" key="1">
    <source>
        <dbReference type="SAM" id="MobiDB-lite"/>
    </source>
</evidence>
<keyword evidence="3" id="KW-1185">Reference proteome</keyword>
<evidence type="ECO:0000313" key="3">
    <source>
        <dbReference type="Proteomes" id="UP001054945"/>
    </source>
</evidence>
<reference evidence="2 3" key="1">
    <citation type="submission" date="2021-06" db="EMBL/GenBank/DDBJ databases">
        <title>Caerostris extrusa draft genome.</title>
        <authorList>
            <person name="Kono N."/>
            <person name="Arakawa K."/>
        </authorList>
    </citation>
    <scope>NUCLEOTIDE SEQUENCE [LARGE SCALE GENOMIC DNA]</scope>
</reference>
<dbReference type="EMBL" id="BPLR01008014">
    <property type="protein sequence ID" value="GIY21388.1"/>
    <property type="molecule type" value="Genomic_DNA"/>
</dbReference>
<dbReference type="Proteomes" id="UP001054945">
    <property type="component" value="Unassembled WGS sequence"/>
</dbReference>
<feature type="region of interest" description="Disordered" evidence="1">
    <location>
        <begin position="60"/>
        <end position="94"/>
    </location>
</feature>
<gene>
    <name evidence="2" type="ORF">CEXT_219371</name>
</gene>
<dbReference type="AlphaFoldDB" id="A0AAV4RHJ0"/>
<protein>
    <submittedName>
        <fullName evidence="2">Uncharacterized protein</fullName>
    </submittedName>
</protein>
<feature type="region of interest" description="Disordered" evidence="1">
    <location>
        <begin position="1"/>
        <end position="42"/>
    </location>
</feature>
<accession>A0AAV4RHJ0</accession>
<feature type="compositionally biased region" description="Basic residues" evidence="1">
    <location>
        <begin position="1"/>
        <end position="10"/>
    </location>
</feature>